<dbReference type="PANTHER" id="PTHR13115">
    <property type="entry name" value="RNA POLYMERASE-ASSOCIATED PROTEIN RTF1 HOMOLOG"/>
    <property type="match status" value="1"/>
</dbReference>
<accession>S8EBG8</accession>
<dbReference type="FunCoup" id="S8EBG8">
    <property type="interactions" value="690"/>
</dbReference>
<proteinExistence type="predicted"/>
<dbReference type="SUPFAM" id="SSF159042">
    <property type="entry name" value="Plus3-like"/>
    <property type="match status" value="1"/>
</dbReference>
<dbReference type="OrthoDB" id="166375at2759"/>
<dbReference type="Gene3D" id="3.90.70.200">
    <property type="entry name" value="Plus-3 domain"/>
    <property type="match status" value="1"/>
</dbReference>
<feature type="region of interest" description="Disordered" evidence="5">
    <location>
        <begin position="1"/>
        <end position="73"/>
    </location>
</feature>
<feature type="region of interest" description="Disordered" evidence="5">
    <location>
        <begin position="97"/>
        <end position="197"/>
    </location>
</feature>
<sequence>MSDSEGDISDELLELAGATEKKRRKRQAQGPVKRRRAEGPEEASDADQTESEDEEERNPYPLEGKYVDEADRQRLMEMSEIEREELLAQRQEEMQRIQDKRNLEQMLKAQSGHAEDSVSKAAKRQHAVRGATKEKTRKLDELKAKRREKDEKKRTRTNSPKRARSSSPADMDISDEEEEDGQISKFEEEEERDRRLYDKLHPEKDKFVEDDTITLEDLEKVRLSRDMVARLSATPWFEETVKGAWVRYLNGSKDGQPTYRMFEIISVHKEGRHYEFNGRKITTHLGLRYALHDRPFAMDRISNSTFTEADFVEWTGLSKDKQSFPTKRELREKAAQIAKNASRDITESDINAMLARNLQDKSSSAALAGEHARLKQMRMLAARRQDWKEAAALDAQIAAVEAKLPAKKDDERAKEPSREALLAEVNRRNRAANMEAIRHAELREVERKRRERKLLVASAAGTPRAGTPKNSLKPFSPRPRTPATPGAVDRTASPLPPSAAPASPMGKSTNFEASIVQSVEIDLGDF</sequence>
<dbReference type="STRING" id="743788.S8EBG8"/>
<dbReference type="PANTHER" id="PTHR13115:SF8">
    <property type="entry name" value="RNA POLYMERASE-ASSOCIATED PROTEIN RTF1 HOMOLOG"/>
    <property type="match status" value="1"/>
</dbReference>
<dbReference type="AlphaFoldDB" id="S8EBG8"/>
<dbReference type="EMBL" id="KE504138">
    <property type="protein sequence ID" value="EPT01973.1"/>
    <property type="molecule type" value="Genomic_DNA"/>
</dbReference>
<evidence type="ECO:0000259" key="6">
    <source>
        <dbReference type="PROSITE" id="PS51360"/>
    </source>
</evidence>
<dbReference type="PROSITE" id="PS51360">
    <property type="entry name" value="PLUS3"/>
    <property type="match status" value="1"/>
</dbReference>
<dbReference type="InParanoid" id="S8EBG8"/>
<evidence type="ECO:0000256" key="5">
    <source>
        <dbReference type="SAM" id="MobiDB-lite"/>
    </source>
</evidence>
<keyword evidence="4" id="KW-0539">Nucleus</keyword>
<feature type="domain" description="Plus3" evidence="6">
    <location>
        <begin position="212"/>
        <end position="342"/>
    </location>
</feature>
<gene>
    <name evidence="7" type="ORF">FOMPIDRAFT_1048263</name>
</gene>
<dbReference type="GO" id="GO:0003677">
    <property type="term" value="F:DNA binding"/>
    <property type="evidence" value="ECO:0007669"/>
    <property type="project" value="InterPro"/>
</dbReference>
<feature type="region of interest" description="Disordered" evidence="5">
    <location>
        <begin position="456"/>
        <end position="508"/>
    </location>
</feature>
<keyword evidence="2" id="KW-0805">Transcription regulation</keyword>
<feature type="compositionally biased region" description="Acidic residues" evidence="5">
    <location>
        <begin position="172"/>
        <end position="191"/>
    </location>
</feature>
<evidence type="ECO:0000256" key="2">
    <source>
        <dbReference type="ARBA" id="ARBA00023015"/>
    </source>
</evidence>
<dbReference type="Proteomes" id="UP000015241">
    <property type="component" value="Unassembled WGS sequence"/>
</dbReference>
<evidence type="ECO:0000256" key="1">
    <source>
        <dbReference type="ARBA" id="ARBA00004123"/>
    </source>
</evidence>
<dbReference type="GO" id="GO:1990269">
    <property type="term" value="F:RNA polymerase II C-terminal domain phosphoserine binding"/>
    <property type="evidence" value="ECO:0007669"/>
    <property type="project" value="TreeGrafter"/>
</dbReference>
<dbReference type="eggNOG" id="KOG2402">
    <property type="taxonomic scope" value="Eukaryota"/>
</dbReference>
<feature type="compositionally biased region" description="Basic and acidic residues" evidence="5">
    <location>
        <begin position="131"/>
        <end position="153"/>
    </location>
</feature>
<evidence type="ECO:0000256" key="4">
    <source>
        <dbReference type="ARBA" id="ARBA00023242"/>
    </source>
</evidence>
<dbReference type="InterPro" id="IPR004343">
    <property type="entry name" value="Plus-3_dom"/>
</dbReference>
<dbReference type="HOGENOM" id="CLU_036626_0_0_1"/>
<keyword evidence="3" id="KW-0804">Transcription</keyword>
<keyword evidence="8" id="KW-1185">Reference proteome</keyword>
<evidence type="ECO:0000313" key="8">
    <source>
        <dbReference type="Proteomes" id="UP000015241"/>
    </source>
</evidence>
<dbReference type="GO" id="GO:0016593">
    <property type="term" value="C:Cdc73/Paf1 complex"/>
    <property type="evidence" value="ECO:0007669"/>
    <property type="project" value="TreeGrafter"/>
</dbReference>
<feature type="compositionally biased region" description="Basic residues" evidence="5">
    <location>
        <begin position="21"/>
        <end position="36"/>
    </location>
</feature>
<feature type="compositionally biased region" description="Acidic residues" evidence="5">
    <location>
        <begin position="40"/>
        <end position="56"/>
    </location>
</feature>
<dbReference type="SMART" id="SM00719">
    <property type="entry name" value="Plus3"/>
    <property type="match status" value="1"/>
</dbReference>
<organism evidence="7 8">
    <name type="scientific">Fomitopsis schrenkii</name>
    <name type="common">Brown rot fungus</name>
    <dbReference type="NCBI Taxonomy" id="2126942"/>
    <lineage>
        <taxon>Eukaryota</taxon>
        <taxon>Fungi</taxon>
        <taxon>Dikarya</taxon>
        <taxon>Basidiomycota</taxon>
        <taxon>Agaricomycotina</taxon>
        <taxon>Agaricomycetes</taxon>
        <taxon>Polyporales</taxon>
        <taxon>Fomitopsis</taxon>
    </lineage>
</organism>
<evidence type="ECO:0000256" key="3">
    <source>
        <dbReference type="ARBA" id="ARBA00023163"/>
    </source>
</evidence>
<evidence type="ECO:0000313" key="7">
    <source>
        <dbReference type="EMBL" id="EPT01973.1"/>
    </source>
</evidence>
<feature type="compositionally biased region" description="Basic residues" evidence="5">
    <location>
        <begin position="154"/>
        <end position="164"/>
    </location>
</feature>
<name>S8EBG8_FOMSC</name>
<protein>
    <recommendedName>
        <fullName evidence="6">Plus3 domain-containing protein</fullName>
    </recommendedName>
</protein>
<dbReference type="Pfam" id="PF03126">
    <property type="entry name" value="Plus-3"/>
    <property type="match status" value="1"/>
</dbReference>
<reference evidence="7 8" key="1">
    <citation type="journal article" date="2012" name="Science">
        <title>The Paleozoic origin of enzymatic lignin decomposition reconstructed from 31 fungal genomes.</title>
        <authorList>
            <person name="Floudas D."/>
            <person name="Binder M."/>
            <person name="Riley R."/>
            <person name="Barry K."/>
            <person name="Blanchette R.A."/>
            <person name="Henrissat B."/>
            <person name="Martinez A.T."/>
            <person name="Otillar R."/>
            <person name="Spatafora J.W."/>
            <person name="Yadav J.S."/>
            <person name="Aerts A."/>
            <person name="Benoit I."/>
            <person name="Boyd A."/>
            <person name="Carlson A."/>
            <person name="Copeland A."/>
            <person name="Coutinho P.M."/>
            <person name="de Vries R.P."/>
            <person name="Ferreira P."/>
            <person name="Findley K."/>
            <person name="Foster B."/>
            <person name="Gaskell J."/>
            <person name="Glotzer D."/>
            <person name="Gorecki P."/>
            <person name="Heitman J."/>
            <person name="Hesse C."/>
            <person name="Hori C."/>
            <person name="Igarashi K."/>
            <person name="Jurgens J.A."/>
            <person name="Kallen N."/>
            <person name="Kersten P."/>
            <person name="Kohler A."/>
            <person name="Kuees U."/>
            <person name="Kumar T.K.A."/>
            <person name="Kuo A."/>
            <person name="LaButti K."/>
            <person name="Larrondo L.F."/>
            <person name="Lindquist E."/>
            <person name="Ling A."/>
            <person name="Lombard V."/>
            <person name="Lucas S."/>
            <person name="Lundell T."/>
            <person name="Martin R."/>
            <person name="McLaughlin D.J."/>
            <person name="Morgenstern I."/>
            <person name="Morin E."/>
            <person name="Murat C."/>
            <person name="Nagy L.G."/>
            <person name="Nolan M."/>
            <person name="Ohm R.A."/>
            <person name="Patyshakuliyeva A."/>
            <person name="Rokas A."/>
            <person name="Ruiz-Duenas F.J."/>
            <person name="Sabat G."/>
            <person name="Salamov A."/>
            <person name="Samejima M."/>
            <person name="Schmutz J."/>
            <person name="Slot J.C."/>
            <person name="St John F."/>
            <person name="Stenlid J."/>
            <person name="Sun H."/>
            <person name="Sun S."/>
            <person name="Syed K."/>
            <person name="Tsang A."/>
            <person name="Wiebenga A."/>
            <person name="Young D."/>
            <person name="Pisabarro A."/>
            <person name="Eastwood D.C."/>
            <person name="Martin F."/>
            <person name="Cullen D."/>
            <person name="Grigoriev I.V."/>
            <person name="Hibbett D.S."/>
        </authorList>
    </citation>
    <scope>NUCLEOTIDE SEQUENCE</scope>
    <source>
        <strain evidence="8">FP-58527</strain>
    </source>
</reference>
<comment type="subcellular location">
    <subcellularLocation>
        <location evidence="1">Nucleus</location>
    </subcellularLocation>
</comment>
<feature type="compositionally biased region" description="Acidic residues" evidence="5">
    <location>
        <begin position="1"/>
        <end position="13"/>
    </location>
</feature>
<dbReference type="InterPro" id="IPR036128">
    <property type="entry name" value="Plus3-like_sf"/>
</dbReference>